<dbReference type="OrthoDB" id="412286at2759"/>
<evidence type="ECO:0000313" key="6">
    <source>
        <dbReference type="Proteomes" id="UP000504637"/>
    </source>
</evidence>
<dbReference type="AlphaFoldDB" id="A0A6J3MF07"/>
<dbReference type="InterPro" id="IPR008580">
    <property type="entry name" value="PPPDE_dom"/>
</dbReference>
<evidence type="ECO:0000259" key="5">
    <source>
        <dbReference type="PROSITE" id="PS51858"/>
    </source>
</evidence>
<keyword evidence="3" id="KW-0378">Hydrolase</keyword>
<dbReference type="GO" id="GO:0101005">
    <property type="term" value="F:deubiquitinase activity"/>
    <property type="evidence" value="ECO:0007669"/>
    <property type="project" value="TreeGrafter"/>
</dbReference>
<evidence type="ECO:0000256" key="3">
    <source>
        <dbReference type="ARBA" id="ARBA00022801"/>
    </source>
</evidence>
<name>A0A6J3MF07_9PEZI</name>
<sequence length="261" mass="28024">MSLSSGPAKPGSVSSRPATLPAPKTAVLISVYDLLPPSALSDFLWTIGAGLLHSGVVVGDREYAFGGHHRPGVTGVYWTSPHLEPPGGTFRAAVLRGHTSRTEKETESIIKDVSDRFLGTSYNLLTFNCNHFTSALCKALLGRSAPAWLNRAARAGRAFPCFVPRDWIAAPEFETAGGELLDEEDEEEEEDGEENDDYVESRFGRGGDDAGVIRGECLAGGKRIVFTTTAEALPPARIVRSKDTSGRDLPAAERAPVPKKF</sequence>
<gene>
    <name evidence="7" type="ORF">K489DRAFT_312374</name>
</gene>
<dbReference type="GeneID" id="54358658"/>
<reference evidence="7" key="2">
    <citation type="submission" date="2020-04" db="EMBL/GenBank/DDBJ databases">
        <authorList>
            <consortium name="NCBI Genome Project"/>
        </authorList>
    </citation>
    <scope>NUCLEOTIDE SEQUENCE</scope>
    <source>
        <strain evidence="7">CBS 342.82</strain>
    </source>
</reference>
<dbReference type="GO" id="GO:0016579">
    <property type="term" value="P:protein deubiquitination"/>
    <property type="evidence" value="ECO:0007669"/>
    <property type="project" value="TreeGrafter"/>
</dbReference>
<keyword evidence="6" id="KW-1185">Reference proteome</keyword>
<dbReference type="PROSITE" id="PS51858">
    <property type="entry name" value="PPPDE"/>
    <property type="match status" value="1"/>
</dbReference>
<dbReference type="Proteomes" id="UP000504637">
    <property type="component" value="Unplaced"/>
</dbReference>
<feature type="compositionally biased region" description="Acidic residues" evidence="4">
    <location>
        <begin position="180"/>
        <end position="198"/>
    </location>
</feature>
<comment type="similarity">
    <text evidence="1">Belongs to the DeSI family.</text>
</comment>
<proteinExistence type="inferred from homology"/>
<dbReference type="RefSeq" id="XP_033463474.1">
    <property type="nucleotide sequence ID" value="XM_033600858.1"/>
</dbReference>
<evidence type="ECO:0000256" key="1">
    <source>
        <dbReference type="ARBA" id="ARBA00008140"/>
    </source>
</evidence>
<feature type="domain" description="PPPDE" evidence="5">
    <location>
        <begin position="25"/>
        <end position="167"/>
    </location>
</feature>
<dbReference type="PANTHER" id="PTHR12378:SF80">
    <property type="entry name" value="IP06716P-RELATED"/>
    <property type="match status" value="1"/>
</dbReference>
<feature type="region of interest" description="Disordered" evidence="4">
    <location>
        <begin position="178"/>
        <end position="207"/>
    </location>
</feature>
<dbReference type="PANTHER" id="PTHR12378">
    <property type="entry name" value="DESUMOYLATING ISOPEPTIDASE"/>
    <property type="match status" value="1"/>
</dbReference>
<organism evidence="7">
    <name type="scientific">Dissoconium aciculare CBS 342.82</name>
    <dbReference type="NCBI Taxonomy" id="1314786"/>
    <lineage>
        <taxon>Eukaryota</taxon>
        <taxon>Fungi</taxon>
        <taxon>Dikarya</taxon>
        <taxon>Ascomycota</taxon>
        <taxon>Pezizomycotina</taxon>
        <taxon>Dothideomycetes</taxon>
        <taxon>Dothideomycetidae</taxon>
        <taxon>Mycosphaerellales</taxon>
        <taxon>Dissoconiaceae</taxon>
        <taxon>Dissoconium</taxon>
    </lineage>
</organism>
<evidence type="ECO:0000256" key="2">
    <source>
        <dbReference type="ARBA" id="ARBA00022670"/>
    </source>
</evidence>
<dbReference type="SMART" id="SM01179">
    <property type="entry name" value="DUF862"/>
    <property type="match status" value="1"/>
</dbReference>
<feature type="region of interest" description="Disordered" evidence="4">
    <location>
        <begin position="235"/>
        <end position="261"/>
    </location>
</feature>
<evidence type="ECO:0000313" key="7">
    <source>
        <dbReference type="RefSeq" id="XP_033463474.1"/>
    </source>
</evidence>
<dbReference type="InterPro" id="IPR042266">
    <property type="entry name" value="PPPDE_sf"/>
</dbReference>
<evidence type="ECO:0000256" key="4">
    <source>
        <dbReference type="SAM" id="MobiDB-lite"/>
    </source>
</evidence>
<dbReference type="GO" id="GO:0006508">
    <property type="term" value="P:proteolysis"/>
    <property type="evidence" value="ECO:0007669"/>
    <property type="project" value="UniProtKB-KW"/>
</dbReference>
<reference evidence="7" key="3">
    <citation type="submission" date="2025-08" db="UniProtKB">
        <authorList>
            <consortium name="RefSeq"/>
        </authorList>
    </citation>
    <scope>IDENTIFICATION</scope>
    <source>
        <strain evidence="7">CBS 342.82</strain>
    </source>
</reference>
<dbReference type="Gene3D" id="3.90.1720.30">
    <property type="entry name" value="PPPDE domains"/>
    <property type="match status" value="1"/>
</dbReference>
<accession>A0A6J3MF07</accession>
<reference evidence="7" key="1">
    <citation type="submission" date="2020-01" db="EMBL/GenBank/DDBJ databases">
        <authorList>
            <consortium name="DOE Joint Genome Institute"/>
            <person name="Haridas S."/>
            <person name="Albert R."/>
            <person name="Binder M."/>
            <person name="Bloem J."/>
            <person name="Labutti K."/>
            <person name="Salamov A."/>
            <person name="Andreopoulos B."/>
            <person name="Baker S.E."/>
            <person name="Barry K."/>
            <person name="Bills G."/>
            <person name="Bluhm B.H."/>
            <person name="Cannon C."/>
            <person name="Castanera R."/>
            <person name="Culley D.E."/>
            <person name="Daum C."/>
            <person name="Ezra D."/>
            <person name="Gonzalez J.B."/>
            <person name="Henrissat B."/>
            <person name="Kuo A."/>
            <person name="Liang C."/>
            <person name="Lipzen A."/>
            <person name="Lutzoni F."/>
            <person name="Magnuson J."/>
            <person name="Mondo S."/>
            <person name="Nolan M."/>
            <person name="Ohm R."/>
            <person name="Pangilinan J."/>
            <person name="Park H.-J."/>
            <person name="Ramirez L."/>
            <person name="Alfaro M."/>
            <person name="Sun H."/>
            <person name="Tritt A."/>
            <person name="Yoshinaga Y."/>
            <person name="Zwiers L.-H."/>
            <person name="Turgeon B.G."/>
            <person name="Goodwin S.B."/>
            <person name="Spatafora J.W."/>
            <person name="Crous P.W."/>
            <person name="Grigoriev I.V."/>
        </authorList>
    </citation>
    <scope>NUCLEOTIDE SEQUENCE</scope>
    <source>
        <strain evidence="7">CBS 342.82</strain>
    </source>
</reference>
<keyword evidence="2" id="KW-0645">Protease</keyword>
<protein>
    <submittedName>
        <fullName evidence="7">DUF862-domain-containing protein</fullName>
    </submittedName>
</protein>
<dbReference type="Pfam" id="PF05903">
    <property type="entry name" value="Peptidase_C97"/>
    <property type="match status" value="1"/>
</dbReference>